<reference evidence="1 2" key="1">
    <citation type="submission" date="2017-11" db="EMBL/GenBank/DDBJ databases">
        <title>Draft Genome Sequence of Methylobacter psychrotolerans Sph1T, an Obligate Methanotroph from Low-Temperature Environments.</title>
        <authorList>
            <person name="Oshkin I.Y."/>
            <person name="Miroshnikov K."/>
            <person name="Belova S.E."/>
            <person name="Korzhenkov A."/>
            <person name="Toshchakov S.V."/>
            <person name="Dedysh S.N."/>
        </authorList>
    </citation>
    <scope>NUCLEOTIDE SEQUENCE [LARGE SCALE GENOMIC DNA]</scope>
    <source>
        <strain evidence="1 2">Sph1</strain>
    </source>
</reference>
<proteinExistence type="predicted"/>
<dbReference type="AlphaFoldDB" id="A0A2S5CFQ3"/>
<accession>A0A2S5CFQ3</accession>
<name>A0A2S5CFQ3_9GAMM</name>
<protein>
    <submittedName>
        <fullName evidence="1">Uncharacterized protein</fullName>
    </submittedName>
</protein>
<organism evidence="1 2">
    <name type="scientific">Methylovulum psychrotolerans</name>
    <dbReference type="NCBI Taxonomy" id="1704499"/>
    <lineage>
        <taxon>Bacteria</taxon>
        <taxon>Pseudomonadati</taxon>
        <taxon>Pseudomonadota</taxon>
        <taxon>Gammaproteobacteria</taxon>
        <taxon>Methylococcales</taxon>
        <taxon>Methylococcaceae</taxon>
        <taxon>Methylovulum</taxon>
    </lineage>
</organism>
<comment type="caution">
    <text evidence="1">The sequence shown here is derived from an EMBL/GenBank/DDBJ whole genome shotgun (WGS) entry which is preliminary data.</text>
</comment>
<evidence type="ECO:0000313" key="1">
    <source>
        <dbReference type="EMBL" id="POZ49631.1"/>
    </source>
</evidence>
<gene>
    <name evidence="1" type="ORF">AADEFJLK_04601</name>
</gene>
<sequence>MAVNKPKLRTTQVTVRLDPKILEGLSDIGNRLGIAPTTLAGIAIGEYVVKGQAAFNNGVLMQEAMGKELAKLIAAPFASAIEAKAAEELKELLKDD</sequence>
<dbReference type="EMBL" id="PGFZ01000040">
    <property type="protein sequence ID" value="POZ49631.1"/>
    <property type="molecule type" value="Genomic_DNA"/>
</dbReference>
<evidence type="ECO:0000313" key="2">
    <source>
        <dbReference type="Proteomes" id="UP000237423"/>
    </source>
</evidence>
<dbReference type="RefSeq" id="WP_103975972.1">
    <property type="nucleotide sequence ID" value="NZ_PGFZ01000040.1"/>
</dbReference>
<dbReference type="Proteomes" id="UP000237423">
    <property type="component" value="Unassembled WGS sequence"/>
</dbReference>